<evidence type="ECO:0000256" key="1">
    <source>
        <dbReference type="SAM" id="MobiDB-lite"/>
    </source>
</evidence>
<keyword evidence="3" id="KW-1185">Reference proteome</keyword>
<dbReference type="Proteomes" id="UP000825729">
    <property type="component" value="Unassembled WGS sequence"/>
</dbReference>
<dbReference type="EMBL" id="JAINDJ010000005">
    <property type="protein sequence ID" value="KAG9447666.1"/>
    <property type="molecule type" value="Genomic_DNA"/>
</dbReference>
<comment type="caution">
    <text evidence="2">The sequence shown here is derived from an EMBL/GenBank/DDBJ whole genome shotgun (WGS) entry which is preliminary data.</text>
</comment>
<feature type="region of interest" description="Disordered" evidence="1">
    <location>
        <begin position="144"/>
        <end position="172"/>
    </location>
</feature>
<reference evidence="2 3" key="1">
    <citation type="submission" date="2021-07" db="EMBL/GenBank/DDBJ databases">
        <title>The Aristolochia fimbriata genome: insights into angiosperm evolution, floral development and chemical biosynthesis.</title>
        <authorList>
            <person name="Jiao Y."/>
        </authorList>
    </citation>
    <scope>NUCLEOTIDE SEQUENCE [LARGE SCALE GENOMIC DNA]</scope>
    <source>
        <strain evidence="2">IBCAS-2021</strain>
        <tissue evidence="2">Leaf</tissue>
    </source>
</reference>
<accession>A0AAV7EGX8</accession>
<evidence type="ECO:0008006" key="4">
    <source>
        <dbReference type="Google" id="ProtNLM"/>
    </source>
</evidence>
<proteinExistence type="predicted"/>
<dbReference type="AlphaFoldDB" id="A0AAV7EGX8"/>
<gene>
    <name evidence="2" type="ORF">H6P81_013794</name>
</gene>
<evidence type="ECO:0000313" key="3">
    <source>
        <dbReference type="Proteomes" id="UP000825729"/>
    </source>
</evidence>
<feature type="compositionally biased region" description="Low complexity" evidence="1">
    <location>
        <begin position="160"/>
        <end position="172"/>
    </location>
</feature>
<sequence>MNRIFCLSICSQLSSLAHTGLHLSEALREQVPLPRPLPVDPWPYSPHFAGKGRKRSGRDSFGPAIDRVNVARVTLPRGRAQQTAPRLVGPKLFQAVPSKNQSAPLIPYPTARFVIAVDEESDSPTATLVLVSRYSALTVLTPCDAQKDVPGTSPRQREVAPTSSPSAGPASSIPSIPLSSAVRFLGSLLH</sequence>
<name>A0AAV7EGX8_ARIFI</name>
<organism evidence="2 3">
    <name type="scientific">Aristolochia fimbriata</name>
    <name type="common">White veined hardy Dutchman's pipe vine</name>
    <dbReference type="NCBI Taxonomy" id="158543"/>
    <lineage>
        <taxon>Eukaryota</taxon>
        <taxon>Viridiplantae</taxon>
        <taxon>Streptophyta</taxon>
        <taxon>Embryophyta</taxon>
        <taxon>Tracheophyta</taxon>
        <taxon>Spermatophyta</taxon>
        <taxon>Magnoliopsida</taxon>
        <taxon>Magnoliidae</taxon>
        <taxon>Piperales</taxon>
        <taxon>Aristolochiaceae</taxon>
        <taxon>Aristolochia</taxon>
    </lineage>
</organism>
<protein>
    <recommendedName>
        <fullName evidence="4">Secreted protein</fullName>
    </recommendedName>
</protein>
<evidence type="ECO:0000313" key="2">
    <source>
        <dbReference type="EMBL" id="KAG9447666.1"/>
    </source>
</evidence>